<comment type="caution">
    <text evidence="1">The sequence shown here is derived from an EMBL/GenBank/DDBJ whole genome shotgun (WGS) entry which is preliminary data.</text>
</comment>
<protein>
    <submittedName>
        <fullName evidence="1">Uncharacterized protein</fullName>
    </submittedName>
</protein>
<dbReference type="RefSeq" id="WP_340269484.1">
    <property type="nucleotide sequence ID" value="NZ_JBBEOG010000004.1"/>
</dbReference>
<reference evidence="2" key="1">
    <citation type="journal article" date="2019" name="Int. J. Syst. Evol. Microbiol.">
        <title>The Global Catalogue of Microorganisms (GCM) 10K type strain sequencing project: providing services to taxonomists for standard genome sequencing and annotation.</title>
        <authorList>
            <consortium name="The Broad Institute Genomics Platform"/>
            <consortium name="The Broad Institute Genome Sequencing Center for Infectious Disease"/>
            <person name="Wu L."/>
            <person name="Ma J."/>
        </authorList>
    </citation>
    <scope>NUCLEOTIDE SEQUENCE [LARGE SCALE GENOMIC DNA]</scope>
    <source>
        <strain evidence="2">CCUG 43114</strain>
    </source>
</reference>
<dbReference type="EMBL" id="JBHSLD010000009">
    <property type="protein sequence ID" value="MFC5381567.1"/>
    <property type="molecule type" value="Genomic_DNA"/>
</dbReference>
<gene>
    <name evidence="1" type="ORF">ACFPJ6_12260</name>
</gene>
<name>A0ABW0GNK7_9MICO</name>
<keyword evidence="2" id="KW-1185">Reference proteome</keyword>
<evidence type="ECO:0000313" key="1">
    <source>
        <dbReference type="EMBL" id="MFC5381567.1"/>
    </source>
</evidence>
<dbReference type="Proteomes" id="UP001596122">
    <property type="component" value="Unassembled WGS sequence"/>
</dbReference>
<sequence length="179" mass="18011">MLTARATIDLARLLGTDPGVPLGPGDADECLVRLLHLVLGARGAAGHRDGAVGVLPRYGPGGSDSPGVVEDPSGLSLDGLRRAVASSRPGSAPVTVVVAGPRPDGPEADPLAVPAGAALTVALGSPVRRPVVARDPDGAEVLSIRTHSEVSVTYVVPATSGDEVASLLHEVHRRLEAAS</sequence>
<organism evidence="1 2">
    <name type="scientific">Aquipuribacter nitratireducens</name>
    <dbReference type="NCBI Taxonomy" id="650104"/>
    <lineage>
        <taxon>Bacteria</taxon>
        <taxon>Bacillati</taxon>
        <taxon>Actinomycetota</taxon>
        <taxon>Actinomycetes</taxon>
        <taxon>Micrococcales</taxon>
        <taxon>Intrasporangiaceae</taxon>
        <taxon>Aquipuribacter</taxon>
    </lineage>
</organism>
<proteinExistence type="predicted"/>
<evidence type="ECO:0000313" key="2">
    <source>
        <dbReference type="Proteomes" id="UP001596122"/>
    </source>
</evidence>
<accession>A0ABW0GNK7</accession>